<dbReference type="PANTHER" id="PTHR43798:SF33">
    <property type="entry name" value="HYDROLASE, PUTATIVE (AFU_ORTHOLOGUE AFUA_2G14860)-RELATED"/>
    <property type="match status" value="1"/>
</dbReference>
<dbReference type="InterPro" id="IPR029058">
    <property type="entry name" value="AB_hydrolase_fold"/>
</dbReference>
<dbReference type="InterPro" id="IPR050266">
    <property type="entry name" value="AB_hydrolase_sf"/>
</dbReference>
<reference evidence="2 3" key="1">
    <citation type="submission" date="2018-04" db="EMBL/GenBank/DDBJ databases">
        <title>Massilia violaceinigra sp. nov., a novel purple-pigmented bacterium isolated from Tianshan glacier, Xinjiang, China.</title>
        <authorList>
            <person name="Wang H."/>
        </authorList>
    </citation>
    <scope>NUCLEOTIDE SEQUENCE [LARGE SCALE GENOMIC DNA]</scope>
    <source>
        <strain evidence="2 3">B448-2</strain>
    </source>
</reference>
<accession>A0A2U2HLB2</accession>
<dbReference type="SUPFAM" id="SSF53474">
    <property type="entry name" value="alpha/beta-Hydrolases"/>
    <property type="match status" value="1"/>
</dbReference>
<name>A0A2U2HLB2_9BURK</name>
<dbReference type="AlphaFoldDB" id="A0A2U2HLB2"/>
<feature type="domain" description="AB hydrolase-1" evidence="1">
    <location>
        <begin position="61"/>
        <end position="290"/>
    </location>
</feature>
<dbReference type="RefSeq" id="WP_106757661.1">
    <property type="nucleotide sequence ID" value="NZ_PXWF02000202.1"/>
</dbReference>
<dbReference type="EMBL" id="PXWF02000202">
    <property type="protein sequence ID" value="PWF48311.1"/>
    <property type="molecule type" value="Genomic_DNA"/>
</dbReference>
<dbReference type="PRINTS" id="PR00111">
    <property type="entry name" value="ABHYDROLASE"/>
</dbReference>
<keyword evidence="3" id="KW-1185">Reference proteome</keyword>
<proteinExistence type="predicted"/>
<sequence>MVYVYLLLAALAALFVATRLAPELLTRIAMGAERRFGGLSTRTARVGRFDMPYLEGGKGEALMLIHGFAGDKDNFTRIARHLTPHYRVLVPDLPGFGEATRDIDANYFMSDQVGRLHVFLAQMGVSRVHLAGNSMGGFIAAQFAATYPEMVGSVWLIDAAGTEAAHDTPLLRHYEKTGEMPLLVKDEAGFDALMAATMHKVPYFPRFLRRVLARRAIGDFALHTQILQQLTSSTLLEAQYAPQPTPALIVWGAEDRILSPTGADALALLFPNSKVHIIDGLGHLPMLESPKAVVQEYLAFRRTLVAPLPVPA</sequence>
<keyword evidence="2" id="KW-0378">Hydrolase</keyword>
<dbReference type="PANTHER" id="PTHR43798">
    <property type="entry name" value="MONOACYLGLYCEROL LIPASE"/>
    <property type="match status" value="1"/>
</dbReference>
<protein>
    <submittedName>
        <fullName evidence="2">Alpha/beta hydrolase</fullName>
    </submittedName>
</protein>
<dbReference type="Proteomes" id="UP000241421">
    <property type="component" value="Unassembled WGS sequence"/>
</dbReference>
<comment type="caution">
    <text evidence="2">The sequence shown here is derived from an EMBL/GenBank/DDBJ whole genome shotgun (WGS) entry which is preliminary data.</text>
</comment>
<dbReference type="GO" id="GO:0016787">
    <property type="term" value="F:hydrolase activity"/>
    <property type="evidence" value="ECO:0007669"/>
    <property type="project" value="UniProtKB-KW"/>
</dbReference>
<evidence type="ECO:0000313" key="3">
    <source>
        <dbReference type="Proteomes" id="UP000241421"/>
    </source>
</evidence>
<dbReference type="InterPro" id="IPR000639">
    <property type="entry name" value="Epox_hydrolase-like"/>
</dbReference>
<dbReference type="Pfam" id="PF00561">
    <property type="entry name" value="Abhydrolase_1"/>
    <property type="match status" value="1"/>
</dbReference>
<dbReference type="OrthoDB" id="9799989at2"/>
<evidence type="ECO:0000259" key="1">
    <source>
        <dbReference type="Pfam" id="PF00561"/>
    </source>
</evidence>
<organism evidence="2 3">
    <name type="scientific">Massilia glaciei</name>
    <dbReference type="NCBI Taxonomy" id="1524097"/>
    <lineage>
        <taxon>Bacteria</taxon>
        <taxon>Pseudomonadati</taxon>
        <taxon>Pseudomonadota</taxon>
        <taxon>Betaproteobacteria</taxon>
        <taxon>Burkholderiales</taxon>
        <taxon>Oxalobacteraceae</taxon>
        <taxon>Telluria group</taxon>
        <taxon>Massilia</taxon>
    </lineage>
</organism>
<dbReference type="GO" id="GO:0016020">
    <property type="term" value="C:membrane"/>
    <property type="evidence" value="ECO:0007669"/>
    <property type="project" value="TreeGrafter"/>
</dbReference>
<dbReference type="InterPro" id="IPR000073">
    <property type="entry name" value="AB_hydrolase_1"/>
</dbReference>
<dbReference type="PRINTS" id="PR00412">
    <property type="entry name" value="EPOXHYDRLASE"/>
</dbReference>
<evidence type="ECO:0000313" key="2">
    <source>
        <dbReference type="EMBL" id="PWF48311.1"/>
    </source>
</evidence>
<dbReference type="Gene3D" id="3.40.50.1820">
    <property type="entry name" value="alpha/beta hydrolase"/>
    <property type="match status" value="1"/>
</dbReference>
<gene>
    <name evidence="2" type="ORF">C7C56_012165</name>
</gene>